<dbReference type="GO" id="GO:0005886">
    <property type="term" value="C:plasma membrane"/>
    <property type="evidence" value="ECO:0007669"/>
    <property type="project" value="UniProtKB-SubCell"/>
</dbReference>
<protein>
    <submittedName>
        <fullName evidence="14">Oa2</fullName>
    </submittedName>
</protein>
<name>A0A0M5J8Z2_DROBS</name>
<dbReference type="OMA" id="CCPYAFI"/>
<evidence type="ECO:0000259" key="13">
    <source>
        <dbReference type="PROSITE" id="PS50262"/>
    </source>
</evidence>
<evidence type="ECO:0000256" key="6">
    <source>
        <dbReference type="ARBA" id="ARBA00023040"/>
    </source>
</evidence>
<keyword evidence="15" id="KW-1185">Reference proteome</keyword>
<evidence type="ECO:0000256" key="8">
    <source>
        <dbReference type="ARBA" id="ARBA00023170"/>
    </source>
</evidence>
<dbReference type="GO" id="GO:0071880">
    <property type="term" value="P:adenylate cyclase-activating adrenergic receptor signaling pathway"/>
    <property type="evidence" value="ECO:0007669"/>
    <property type="project" value="TreeGrafter"/>
</dbReference>
<proteinExistence type="inferred from homology"/>
<dbReference type="SMR" id="A0A0M5J8Z2"/>
<keyword evidence="8 10" id="KW-0675">Receptor</keyword>
<dbReference type="PANTHER" id="PTHR24248:SF134">
    <property type="entry name" value="OCTOPAMINE RECEPTOR BETA-1R"/>
    <property type="match status" value="1"/>
</dbReference>
<dbReference type="PRINTS" id="PR00237">
    <property type="entry name" value="GPCRRHODOPSN"/>
</dbReference>
<feature type="region of interest" description="Disordered" evidence="11">
    <location>
        <begin position="1"/>
        <end position="23"/>
    </location>
</feature>
<dbReference type="EMBL" id="CP012526">
    <property type="protein sequence ID" value="ALC45848.1"/>
    <property type="molecule type" value="Genomic_DNA"/>
</dbReference>
<dbReference type="SMART" id="SM01381">
    <property type="entry name" value="7TM_GPCR_Srsx"/>
    <property type="match status" value="1"/>
</dbReference>
<dbReference type="Gene3D" id="1.20.1070.10">
    <property type="entry name" value="Rhodopsin 7-helix transmembrane proteins"/>
    <property type="match status" value="2"/>
</dbReference>
<dbReference type="Pfam" id="PF00001">
    <property type="entry name" value="7tm_1"/>
    <property type="match status" value="2"/>
</dbReference>
<gene>
    <name evidence="14" type="ORF">Dbus_chr3Rg598</name>
</gene>
<comment type="subcellular location">
    <subcellularLocation>
        <location evidence="1">Cell membrane</location>
        <topology evidence="1">Multi-pass membrane protein</topology>
    </subcellularLocation>
</comment>
<keyword evidence="5 12" id="KW-1133">Transmembrane helix</keyword>
<keyword evidence="7 12" id="KW-0472">Membrane</keyword>
<evidence type="ECO:0000313" key="14">
    <source>
        <dbReference type="EMBL" id="ALC45848.1"/>
    </source>
</evidence>
<dbReference type="STRING" id="30019.A0A0M5J8Z2"/>
<dbReference type="InterPro" id="IPR017452">
    <property type="entry name" value="GPCR_Rhodpsn_7TM"/>
</dbReference>
<evidence type="ECO:0000256" key="7">
    <source>
        <dbReference type="ARBA" id="ARBA00023136"/>
    </source>
</evidence>
<evidence type="ECO:0000256" key="10">
    <source>
        <dbReference type="RuleBase" id="RU000688"/>
    </source>
</evidence>
<dbReference type="CDD" id="cd15066">
    <property type="entry name" value="7tmA_DmOct-betaAR-like"/>
    <property type="match status" value="1"/>
</dbReference>
<dbReference type="PANTHER" id="PTHR24248">
    <property type="entry name" value="ADRENERGIC RECEPTOR-RELATED G-PROTEIN COUPLED RECEPTOR"/>
    <property type="match status" value="1"/>
</dbReference>
<dbReference type="GO" id="GO:0043410">
    <property type="term" value="P:positive regulation of MAPK cascade"/>
    <property type="evidence" value="ECO:0007669"/>
    <property type="project" value="TreeGrafter"/>
</dbReference>
<sequence length="424" mass="46711">MTMLLQKLGVKQPHESPSQSQSQSQSQAIYMPLLLEASGTQASYLNFVADGLVNMDETMSGGGGSGSGSGSSLALSIAAANGSTSTTGATAGSDAGSAHLTFVIVKCFIIGFIILAAILGNMLVIVSVMRHRKLRIITNYFVVSLAVADMLVALCAMTFNASVEISGRWMFGSLMCDVWNSFDVYFSTASIMHLCCISVDRYYAIVQPLDYPLIMTHRRVFIMLLMVWLSPALLSFLPICSGWYTTNDNWKYLKSNPHSTITTMRRERKAARTLGIIMSAFLLCWLPFFVWYITFTLCDSCKTPRLVVGILFWIGYFNSALNPIIYAYFNRDFRAAFKKTLQSCCPYAFINCRAKFRGNGNGGAAGNLRRNTAGNRDNSGELPGCLNSTASTEIHMSVMRARQYAVSPTMTGQEQQQLHPLYTN</sequence>
<dbReference type="InterPro" id="IPR000276">
    <property type="entry name" value="GPCR_Rhodpsn"/>
</dbReference>
<dbReference type="Proteomes" id="UP000494163">
    <property type="component" value="Chromosome 3R"/>
</dbReference>
<dbReference type="PROSITE" id="PS00237">
    <property type="entry name" value="G_PROTEIN_RECEP_F1_1"/>
    <property type="match status" value="1"/>
</dbReference>
<evidence type="ECO:0000256" key="12">
    <source>
        <dbReference type="SAM" id="Phobius"/>
    </source>
</evidence>
<feature type="transmembrane region" description="Helical" evidence="12">
    <location>
        <begin position="220"/>
        <end position="244"/>
    </location>
</feature>
<feature type="transmembrane region" description="Helical" evidence="12">
    <location>
        <begin position="103"/>
        <end position="128"/>
    </location>
</feature>
<evidence type="ECO:0000256" key="11">
    <source>
        <dbReference type="SAM" id="MobiDB-lite"/>
    </source>
</evidence>
<evidence type="ECO:0000256" key="2">
    <source>
        <dbReference type="ARBA" id="ARBA00010663"/>
    </source>
</evidence>
<evidence type="ECO:0000256" key="9">
    <source>
        <dbReference type="ARBA" id="ARBA00023224"/>
    </source>
</evidence>
<comment type="similarity">
    <text evidence="2 10">Belongs to the G-protein coupled receptor 1 family.</text>
</comment>
<evidence type="ECO:0000256" key="5">
    <source>
        <dbReference type="ARBA" id="ARBA00022989"/>
    </source>
</evidence>
<evidence type="ECO:0000256" key="4">
    <source>
        <dbReference type="ARBA" id="ARBA00022692"/>
    </source>
</evidence>
<dbReference type="AlphaFoldDB" id="A0A0M5J8Z2"/>
<keyword evidence="4 10" id="KW-0812">Transmembrane</keyword>
<evidence type="ECO:0000256" key="3">
    <source>
        <dbReference type="ARBA" id="ARBA00022475"/>
    </source>
</evidence>
<reference evidence="14 15" key="1">
    <citation type="submission" date="2015-08" db="EMBL/GenBank/DDBJ databases">
        <title>Ancestral chromatin configuration constrains chromatin evolution on differentiating sex chromosomes in Drosophila.</title>
        <authorList>
            <person name="Zhou Q."/>
            <person name="Bachtrog D."/>
        </authorList>
    </citation>
    <scope>NUCLEOTIDE SEQUENCE [LARGE SCALE GENOMIC DNA]</scope>
    <source>
        <tissue evidence="14">Whole larvae</tissue>
    </source>
</reference>
<dbReference type="GO" id="GO:0004989">
    <property type="term" value="F:octopamine receptor activity"/>
    <property type="evidence" value="ECO:0007669"/>
    <property type="project" value="TreeGrafter"/>
</dbReference>
<keyword evidence="6 10" id="KW-0297">G-protein coupled receptor</keyword>
<keyword evidence="3" id="KW-1003">Cell membrane</keyword>
<dbReference type="PROSITE" id="PS50262">
    <property type="entry name" value="G_PROTEIN_RECEP_F1_2"/>
    <property type="match status" value="1"/>
</dbReference>
<dbReference type="OrthoDB" id="5957871at2759"/>
<feature type="domain" description="G-protein coupled receptors family 1 profile" evidence="13">
    <location>
        <begin position="120"/>
        <end position="326"/>
    </location>
</feature>
<organism evidence="14 15">
    <name type="scientific">Drosophila busckii</name>
    <name type="common">Fruit fly</name>
    <dbReference type="NCBI Taxonomy" id="30019"/>
    <lineage>
        <taxon>Eukaryota</taxon>
        <taxon>Metazoa</taxon>
        <taxon>Ecdysozoa</taxon>
        <taxon>Arthropoda</taxon>
        <taxon>Hexapoda</taxon>
        <taxon>Insecta</taxon>
        <taxon>Pterygota</taxon>
        <taxon>Neoptera</taxon>
        <taxon>Endopterygota</taxon>
        <taxon>Diptera</taxon>
        <taxon>Brachycera</taxon>
        <taxon>Muscomorpha</taxon>
        <taxon>Ephydroidea</taxon>
        <taxon>Drosophilidae</taxon>
        <taxon>Drosophila</taxon>
    </lineage>
</organism>
<dbReference type="SUPFAM" id="SSF81321">
    <property type="entry name" value="Family A G protein-coupled receptor-like"/>
    <property type="match status" value="1"/>
</dbReference>
<evidence type="ECO:0000313" key="15">
    <source>
        <dbReference type="Proteomes" id="UP000494163"/>
    </source>
</evidence>
<feature type="transmembrane region" description="Helical" evidence="12">
    <location>
        <begin position="274"/>
        <end position="294"/>
    </location>
</feature>
<keyword evidence="9 10" id="KW-0807">Transducer</keyword>
<accession>A0A0M5J8Z2</accession>
<feature type="transmembrane region" description="Helical" evidence="12">
    <location>
        <begin position="306"/>
        <end position="329"/>
    </location>
</feature>
<feature type="transmembrane region" description="Helical" evidence="12">
    <location>
        <begin position="140"/>
        <end position="161"/>
    </location>
</feature>
<evidence type="ECO:0000256" key="1">
    <source>
        <dbReference type="ARBA" id="ARBA00004651"/>
    </source>
</evidence>